<reference evidence="2" key="1">
    <citation type="submission" date="2014-09" db="EMBL/GenBank/DDBJ databases">
        <authorList>
            <person name="Magalhaes I.L.F."/>
            <person name="Oliveira U."/>
            <person name="Santos F.R."/>
            <person name="Vidigal T.H.D.A."/>
            <person name="Brescovit A.D."/>
            <person name="Santos A.J."/>
        </authorList>
    </citation>
    <scope>NUCLEOTIDE SEQUENCE</scope>
    <source>
        <tissue evidence="2">Shoot tissue taken approximately 20 cm above the soil surface</tissue>
    </source>
</reference>
<organism evidence="2">
    <name type="scientific">Arundo donax</name>
    <name type="common">Giant reed</name>
    <name type="synonym">Donax arundinaceus</name>
    <dbReference type="NCBI Taxonomy" id="35708"/>
    <lineage>
        <taxon>Eukaryota</taxon>
        <taxon>Viridiplantae</taxon>
        <taxon>Streptophyta</taxon>
        <taxon>Embryophyta</taxon>
        <taxon>Tracheophyta</taxon>
        <taxon>Spermatophyta</taxon>
        <taxon>Magnoliopsida</taxon>
        <taxon>Liliopsida</taxon>
        <taxon>Poales</taxon>
        <taxon>Poaceae</taxon>
        <taxon>PACMAD clade</taxon>
        <taxon>Arundinoideae</taxon>
        <taxon>Arundineae</taxon>
        <taxon>Arundo</taxon>
    </lineage>
</organism>
<protein>
    <submittedName>
        <fullName evidence="2">Uncharacterized protein</fullName>
    </submittedName>
</protein>
<proteinExistence type="predicted"/>
<dbReference type="EMBL" id="GBRH01178090">
    <property type="protein sequence ID" value="JAE19806.1"/>
    <property type="molecule type" value="Transcribed_RNA"/>
</dbReference>
<evidence type="ECO:0000256" key="1">
    <source>
        <dbReference type="SAM" id="MobiDB-lite"/>
    </source>
</evidence>
<reference evidence="2" key="2">
    <citation type="journal article" date="2015" name="Data Brief">
        <title>Shoot transcriptome of the giant reed, Arundo donax.</title>
        <authorList>
            <person name="Barrero R.A."/>
            <person name="Guerrero F.D."/>
            <person name="Moolhuijzen P."/>
            <person name="Goolsby J.A."/>
            <person name="Tidwell J."/>
            <person name="Bellgard S.E."/>
            <person name="Bellgard M.I."/>
        </authorList>
    </citation>
    <scope>NUCLEOTIDE SEQUENCE</scope>
    <source>
        <tissue evidence="2">Shoot tissue taken approximately 20 cm above the soil surface</tissue>
    </source>
</reference>
<evidence type="ECO:0000313" key="2">
    <source>
        <dbReference type="EMBL" id="JAE19806.1"/>
    </source>
</evidence>
<sequence>MLRGKKGQELDQTTQTGPGAKLLSIGFHHGYYPSCQARTDDG</sequence>
<feature type="region of interest" description="Disordered" evidence="1">
    <location>
        <begin position="1"/>
        <end position="21"/>
    </location>
</feature>
<name>A0A0A9GB84_ARUDO</name>
<accession>A0A0A9GB84</accession>
<dbReference type="AlphaFoldDB" id="A0A0A9GB84"/>